<dbReference type="Pfam" id="PF07534">
    <property type="entry name" value="TLD"/>
    <property type="match status" value="1"/>
</dbReference>
<sequence>MLIAYQFLLDELAKQLQTYLIEKEAHWLRLHFNRIYQKSFQHNKLQDLQNWCNDFVVKYPNKIFDSEEFFTLQENSLVSLISRNDLQMEEVKIWNNIIKWGIAQNPGLPSDPKDWSHENFSALKTTLQNCLPHIRYFQMSGKDIINNVQPYQQILEKKLWKDIMKKYMANEPISSTVLPPRIILKPTLPTRTVEPFSTVINEAHAAEIVSWIDKKDNTYLVTDNPYEFKLLLRGSRDGFTVTSFWNLCNKQTHLVVVIKVKGTDEILGGYNPIGWDKPVTDKFYKECKYSFIFSLKNGNIQNSIFSRVKEPEKAIYCHSDGLIFGGTYFGLAMGGNFNPDYKCWTSRNSAYEKPIRNATAHDSYGRSYFTVEEYEIFQIKKNRVYIIN</sequence>
<dbReference type="OrthoDB" id="5430411at2759"/>
<evidence type="ECO:0000313" key="2">
    <source>
        <dbReference type="EMBL" id="RIB26224.1"/>
    </source>
</evidence>
<gene>
    <name evidence="2" type="ORF">C2G38_2138404</name>
</gene>
<name>A0A397VUI5_9GLOM</name>
<evidence type="ECO:0000259" key="1">
    <source>
        <dbReference type="PROSITE" id="PS51886"/>
    </source>
</evidence>
<dbReference type="Gene3D" id="1.25.40.420">
    <property type="match status" value="1"/>
</dbReference>
<dbReference type="InterPro" id="IPR006571">
    <property type="entry name" value="TLDc_dom"/>
</dbReference>
<dbReference type="InterPro" id="IPR011705">
    <property type="entry name" value="BACK"/>
</dbReference>
<evidence type="ECO:0000313" key="3">
    <source>
        <dbReference type="Proteomes" id="UP000266673"/>
    </source>
</evidence>
<feature type="domain" description="TLDc" evidence="1">
    <location>
        <begin position="198"/>
        <end position="380"/>
    </location>
</feature>
<comment type="caution">
    <text evidence="2">The sequence shown here is derived from an EMBL/GenBank/DDBJ whole genome shotgun (WGS) entry which is preliminary data.</text>
</comment>
<proteinExistence type="predicted"/>
<keyword evidence="3" id="KW-1185">Reference proteome</keyword>
<dbReference type="PANTHER" id="PTHR23354">
    <property type="entry name" value="NUCLEOLAR PROTEIN 7/ESTROGEN RECEPTOR COACTIVATOR-RELATED"/>
    <property type="match status" value="1"/>
</dbReference>
<accession>A0A397VUI5</accession>
<dbReference type="PROSITE" id="PS51886">
    <property type="entry name" value="TLDC"/>
    <property type="match status" value="1"/>
</dbReference>
<dbReference type="PANTHER" id="PTHR23354:SF122">
    <property type="entry name" value="GTPASE-ACTIVATING PROTEIN SKYWALKER"/>
    <property type="match status" value="1"/>
</dbReference>
<reference evidence="2 3" key="1">
    <citation type="submission" date="2018-06" db="EMBL/GenBank/DDBJ databases">
        <title>Comparative genomics reveals the genomic features of Rhizophagus irregularis, R. cerebriforme, R. diaphanum and Gigaspora rosea, and their symbiotic lifestyle signature.</title>
        <authorList>
            <person name="Morin E."/>
            <person name="San Clemente H."/>
            <person name="Chen E.C.H."/>
            <person name="De La Providencia I."/>
            <person name="Hainaut M."/>
            <person name="Kuo A."/>
            <person name="Kohler A."/>
            <person name="Murat C."/>
            <person name="Tang N."/>
            <person name="Roy S."/>
            <person name="Loubradou J."/>
            <person name="Henrissat B."/>
            <person name="Grigoriev I.V."/>
            <person name="Corradi N."/>
            <person name="Roux C."/>
            <person name="Martin F.M."/>
        </authorList>
    </citation>
    <scope>NUCLEOTIDE SEQUENCE [LARGE SCALE GENOMIC DNA]</scope>
    <source>
        <strain evidence="2 3">DAOM 194757</strain>
    </source>
</reference>
<dbReference type="Pfam" id="PF07707">
    <property type="entry name" value="BACK"/>
    <property type="match status" value="1"/>
</dbReference>
<organism evidence="2 3">
    <name type="scientific">Gigaspora rosea</name>
    <dbReference type="NCBI Taxonomy" id="44941"/>
    <lineage>
        <taxon>Eukaryota</taxon>
        <taxon>Fungi</taxon>
        <taxon>Fungi incertae sedis</taxon>
        <taxon>Mucoromycota</taxon>
        <taxon>Glomeromycotina</taxon>
        <taxon>Glomeromycetes</taxon>
        <taxon>Diversisporales</taxon>
        <taxon>Gigasporaceae</taxon>
        <taxon>Gigaspora</taxon>
    </lineage>
</organism>
<dbReference type="AlphaFoldDB" id="A0A397VUI5"/>
<dbReference type="Proteomes" id="UP000266673">
    <property type="component" value="Unassembled WGS sequence"/>
</dbReference>
<protein>
    <recommendedName>
        <fullName evidence="1">TLDc domain-containing protein</fullName>
    </recommendedName>
</protein>
<dbReference type="EMBL" id="QKWP01000143">
    <property type="protein sequence ID" value="RIB26224.1"/>
    <property type="molecule type" value="Genomic_DNA"/>
</dbReference>